<dbReference type="Pfam" id="PF12806">
    <property type="entry name" value="Acyl-CoA_dh_C"/>
    <property type="match status" value="1"/>
</dbReference>
<evidence type="ECO:0000256" key="6">
    <source>
        <dbReference type="ARBA" id="ARBA00051388"/>
    </source>
</evidence>
<evidence type="ECO:0000256" key="2">
    <source>
        <dbReference type="ARBA" id="ARBA00009347"/>
    </source>
</evidence>
<feature type="domain" description="Acetyl-CoA dehydrogenase-like C-terminal" evidence="14">
    <location>
        <begin position="451"/>
        <end position="559"/>
    </location>
</feature>
<dbReference type="PANTHER" id="PTHR42803">
    <property type="entry name" value="ACYL-COA DEHYDROGENASE"/>
    <property type="match status" value="1"/>
</dbReference>
<evidence type="ECO:0000256" key="5">
    <source>
        <dbReference type="ARBA" id="ARBA00023002"/>
    </source>
</evidence>
<dbReference type="GeneID" id="92503856"/>
<feature type="domain" description="Acyl-CoA dehydrogenase/oxidase N-terminal" evidence="13">
    <location>
        <begin position="79"/>
        <end position="156"/>
    </location>
</feature>
<dbReference type="RefSeq" id="WP_007795152.1">
    <property type="nucleotide sequence ID" value="NZ_DS022276.1"/>
</dbReference>
<feature type="domain" description="Acyl-CoA oxidase/dehydrogenase middle" evidence="12">
    <location>
        <begin position="161"/>
        <end position="269"/>
    </location>
</feature>
<evidence type="ECO:0000259" key="11">
    <source>
        <dbReference type="Pfam" id="PF00441"/>
    </source>
</evidence>
<sequence length="566" mass="60018">MPYRAPVSEFSFLLDKVIGFKAVQETERFAEASPDMVSAVLTEAGRMCDEVMAPLQRNGDLHPAVLENGVVRSSKGYDEGYKAIAEGGWVAITADPEHGGMGLPLTVATAVNEMMSGACLSLQLNPLLTQGQIEALEHHASDEMKALYLPKLISGEWSGTMNLTEPQAGSDVGALSSKAEPNGDGTYAITGQKIYISWGDSDLVENVCHLVLARLPDAAPGTKGISLFMVPKFLPDEAGNPGVANTLKVVSLEHKMGLHGSPTCVMSYEGATGWIVGEPGGGMKAMFTMMNNARLGVGGQGVGAAEGAYQHALAFANERKQGKNPHDTIIGHADVRRMLATMKAEILAARAIALDCAVSIDMGRATGAPEWTARAAFLTPIAKAFGTDIGCEVSEMGVQVHGGMGYVEESGAAQFYRDVRVTAIYEGTNGIQAMDMVGRKLMDGGEAATRLLDEIEAEAEAAKGTMPELAGAVWEAAETLRETTEWLVAQAMPARFGTAVPYLRAFARVLGGHYHLRAAMADPDGSHGKLARFYITRLLPEHAGLLAHVRSDDSDLMDISPDDLAA</sequence>
<dbReference type="InterPro" id="IPR009075">
    <property type="entry name" value="AcylCo_DH/oxidase_C"/>
</dbReference>
<dbReference type="InterPro" id="IPR006091">
    <property type="entry name" value="Acyl-CoA_Oxase/DH_mid-dom"/>
</dbReference>
<comment type="cofactor">
    <cofactor evidence="1 10">
        <name>FAD</name>
        <dbReference type="ChEBI" id="CHEBI:57692"/>
    </cofactor>
</comment>
<dbReference type="EC" id="1.3.99.41" evidence="8"/>
<evidence type="ECO:0000256" key="4">
    <source>
        <dbReference type="ARBA" id="ARBA00022827"/>
    </source>
</evidence>
<protein>
    <recommendedName>
        <fullName evidence="9">3-methylmercaptopropionyl-CoA dehydrogenase</fullName>
        <ecNumber evidence="8">1.3.99.41</ecNumber>
    </recommendedName>
</protein>
<dbReference type="InterPro" id="IPR046373">
    <property type="entry name" value="Acyl-CoA_Oxase/DH_mid-dom_sf"/>
</dbReference>
<dbReference type="STRING" id="314265.R2601_13860"/>
<dbReference type="Pfam" id="PF02771">
    <property type="entry name" value="Acyl-CoA_dh_N"/>
    <property type="match status" value="1"/>
</dbReference>
<dbReference type="InterPro" id="IPR025878">
    <property type="entry name" value="Acyl-CoA_dh-like_C_dom"/>
</dbReference>
<evidence type="ECO:0000313" key="15">
    <source>
        <dbReference type="EMBL" id="EAU43422.1"/>
    </source>
</evidence>
<gene>
    <name evidence="15" type="ORF">R2601_13860</name>
</gene>
<feature type="domain" description="Acyl-CoA dehydrogenase/oxidase C-terminal" evidence="11">
    <location>
        <begin position="280"/>
        <end position="436"/>
    </location>
</feature>
<dbReference type="GO" id="GO:0016627">
    <property type="term" value="F:oxidoreductase activity, acting on the CH-CH group of donors"/>
    <property type="evidence" value="ECO:0007669"/>
    <property type="project" value="InterPro"/>
</dbReference>
<keyword evidence="5 10" id="KW-0560">Oxidoreductase</keyword>
<evidence type="ECO:0000256" key="1">
    <source>
        <dbReference type="ARBA" id="ARBA00001974"/>
    </source>
</evidence>
<dbReference type="eggNOG" id="COG1960">
    <property type="taxonomic scope" value="Bacteria"/>
</dbReference>
<dbReference type="AlphaFoldDB" id="Q0FGU7"/>
<evidence type="ECO:0000256" key="3">
    <source>
        <dbReference type="ARBA" id="ARBA00022630"/>
    </source>
</evidence>
<dbReference type="Pfam" id="PF00441">
    <property type="entry name" value="Acyl-CoA_dh_1"/>
    <property type="match status" value="1"/>
</dbReference>
<evidence type="ECO:0000313" key="16">
    <source>
        <dbReference type="Proteomes" id="UP000006230"/>
    </source>
</evidence>
<name>Q0FGU7_SALBH</name>
<evidence type="ECO:0000256" key="10">
    <source>
        <dbReference type="RuleBase" id="RU362125"/>
    </source>
</evidence>
<dbReference type="SUPFAM" id="SSF56645">
    <property type="entry name" value="Acyl-CoA dehydrogenase NM domain-like"/>
    <property type="match status" value="1"/>
</dbReference>
<dbReference type="Pfam" id="PF02770">
    <property type="entry name" value="Acyl-CoA_dh_M"/>
    <property type="match status" value="1"/>
</dbReference>
<comment type="similarity">
    <text evidence="2 10">Belongs to the acyl-CoA dehydrogenase family.</text>
</comment>
<dbReference type="FunFam" id="2.40.110.10:FF:000031">
    <property type="entry name" value="Acyl-CoA dehydrogenase, putative"/>
    <property type="match status" value="1"/>
</dbReference>
<dbReference type="InterPro" id="IPR052166">
    <property type="entry name" value="Diverse_Acyl-CoA_DH"/>
</dbReference>
<evidence type="ECO:0000259" key="13">
    <source>
        <dbReference type="Pfam" id="PF02771"/>
    </source>
</evidence>
<evidence type="ECO:0000259" key="12">
    <source>
        <dbReference type="Pfam" id="PF02770"/>
    </source>
</evidence>
<organism evidence="15 16">
    <name type="scientific">Salipiger bermudensis (strain DSM 26914 / JCM 13377 / KCTC 12554 / HTCC2601)</name>
    <name type="common">Pelagibaca bermudensis</name>
    <dbReference type="NCBI Taxonomy" id="314265"/>
    <lineage>
        <taxon>Bacteria</taxon>
        <taxon>Pseudomonadati</taxon>
        <taxon>Pseudomonadota</taxon>
        <taxon>Alphaproteobacteria</taxon>
        <taxon>Rhodobacterales</taxon>
        <taxon>Roseobacteraceae</taxon>
        <taxon>Salipiger</taxon>
    </lineage>
</organism>
<keyword evidence="16" id="KW-1185">Reference proteome</keyword>
<dbReference type="InterPro" id="IPR037069">
    <property type="entry name" value="AcylCoA_DH/ox_N_sf"/>
</dbReference>
<dbReference type="Gene3D" id="1.20.140.10">
    <property type="entry name" value="Butyryl-CoA Dehydrogenase, subunit A, domain 3"/>
    <property type="match status" value="1"/>
</dbReference>
<comment type="catalytic activity">
    <reaction evidence="6">
        <text>3-(methylsulfanyl)propanoyl-CoA + oxidized [electron-transfer flavoprotein] + H(+) = 3-(methylsulfanyl)acryloyl-CoA + reduced [electron-transfer flavoprotein]</text>
        <dbReference type="Rhea" id="RHEA:52612"/>
        <dbReference type="Rhea" id="RHEA-COMP:10685"/>
        <dbReference type="Rhea" id="RHEA-COMP:10686"/>
        <dbReference type="ChEBI" id="CHEBI:15378"/>
        <dbReference type="ChEBI" id="CHEBI:57692"/>
        <dbReference type="ChEBI" id="CHEBI:58307"/>
        <dbReference type="ChEBI" id="CHEBI:82815"/>
        <dbReference type="ChEBI" id="CHEBI:84994"/>
        <dbReference type="EC" id="1.3.99.41"/>
    </reaction>
    <physiologicalReaction direction="left-to-right" evidence="6">
        <dbReference type="Rhea" id="RHEA:52613"/>
    </physiologicalReaction>
</comment>
<comment type="function">
    <text evidence="7">Involved in the assimilation of dimethylsulphoniopropionate (DMSP), an important compound in the fixation of carbon in marine phytoplankton, by mediating the conversion of 3-(methylthio)propanoyl-CoA (MMPA-CoA) to 3-(methylthio)acryloyl-CoA (MTA-CoA).</text>
</comment>
<dbReference type="InterPro" id="IPR036250">
    <property type="entry name" value="AcylCo_DH-like_C"/>
</dbReference>
<keyword evidence="3 10" id="KW-0285">Flavoprotein</keyword>
<dbReference type="OrthoDB" id="9807883at2"/>
<dbReference type="Proteomes" id="UP000006230">
    <property type="component" value="Unassembled WGS sequence"/>
</dbReference>
<dbReference type="Gene3D" id="1.10.540.10">
    <property type="entry name" value="Acyl-CoA dehydrogenase/oxidase, N-terminal domain"/>
    <property type="match status" value="1"/>
</dbReference>
<evidence type="ECO:0000259" key="14">
    <source>
        <dbReference type="Pfam" id="PF12806"/>
    </source>
</evidence>
<dbReference type="EMBL" id="AATQ01000093">
    <property type="protein sequence ID" value="EAU43422.1"/>
    <property type="molecule type" value="Genomic_DNA"/>
</dbReference>
<dbReference type="PANTHER" id="PTHR42803:SF1">
    <property type="entry name" value="BROAD-SPECIFICITY LINEAR ACYL-COA DEHYDROGENASE FADE5"/>
    <property type="match status" value="1"/>
</dbReference>
<reference evidence="15 16" key="1">
    <citation type="journal article" date="2010" name="J. Bacteriol.">
        <title>Genome sequences of Pelagibaca bermudensis HTCC2601T and Maritimibacter alkaliphilus HTCC2654T, the type strains of two marine Roseobacter genera.</title>
        <authorList>
            <person name="Thrash J.C."/>
            <person name="Cho J.C."/>
            <person name="Ferriera S."/>
            <person name="Johnson J."/>
            <person name="Vergin K.L."/>
            <person name="Giovannoni S.J."/>
        </authorList>
    </citation>
    <scope>NUCLEOTIDE SEQUENCE [LARGE SCALE GENOMIC DNA]</scope>
    <source>
        <strain evidence="16">DSM 26914 / JCM 13377 / KCTC 12554 / HTCC2601</strain>
    </source>
</reference>
<keyword evidence="4 10" id="KW-0274">FAD</keyword>
<comment type="caution">
    <text evidence="15">The sequence shown here is derived from an EMBL/GenBank/DDBJ whole genome shotgun (WGS) entry which is preliminary data.</text>
</comment>
<dbReference type="SUPFAM" id="SSF47203">
    <property type="entry name" value="Acyl-CoA dehydrogenase C-terminal domain-like"/>
    <property type="match status" value="1"/>
</dbReference>
<dbReference type="GO" id="GO:0050660">
    <property type="term" value="F:flavin adenine dinucleotide binding"/>
    <property type="evidence" value="ECO:0007669"/>
    <property type="project" value="InterPro"/>
</dbReference>
<proteinExistence type="inferred from homology"/>
<dbReference type="HOGENOM" id="CLU_018204_12_2_5"/>
<dbReference type="InterPro" id="IPR009100">
    <property type="entry name" value="AcylCoA_DH/oxidase_NM_dom_sf"/>
</dbReference>
<evidence type="ECO:0000256" key="8">
    <source>
        <dbReference type="ARBA" id="ARBA00066694"/>
    </source>
</evidence>
<accession>Q0FGU7</accession>
<dbReference type="Gene3D" id="2.40.110.10">
    <property type="entry name" value="Butyryl-CoA Dehydrogenase, subunit A, domain 2"/>
    <property type="match status" value="1"/>
</dbReference>
<dbReference type="InterPro" id="IPR013786">
    <property type="entry name" value="AcylCoA_DH/ox_N"/>
</dbReference>
<evidence type="ECO:0000256" key="9">
    <source>
        <dbReference type="ARBA" id="ARBA00069043"/>
    </source>
</evidence>
<evidence type="ECO:0000256" key="7">
    <source>
        <dbReference type="ARBA" id="ARBA00058683"/>
    </source>
</evidence>